<feature type="domain" description="Exonuclease" evidence="11">
    <location>
        <begin position="3"/>
        <end position="164"/>
    </location>
</feature>
<dbReference type="CDD" id="cd06144">
    <property type="entry name" value="REX4_like"/>
    <property type="match status" value="1"/>
</dbReference>
<accession>A0A4P9Z3C1</accession>
<evidence type="ECO:0000256" key="7">
    <source>
        <dbReference type="ARBA" id="ARBA00022839"/>
    </source>
</evidence>
<proteinExistence type="inferred from homology"/>
<organism evidence="12 13">
    <name type="scientific">Syncephalis pseudoplumigaleata</name>
    <dbReference type="NCBI Taxonomy" id="1712513"/>
    <lineage>
        <taxon>Eukaryota</taxon>
        <taxon>Fungi</taxon>
        <taxon>Fungi incertae sedis</taxon>
        <taxon>Zoopagomycota</taxon>
        <taxon>Zoopagomycotina</taxon>
        <taxon>Zoopagomycetes</taxon>
        <taxon>Zoopagales</taxon>
        <taxon>Piptocephalidaceae</taxon>
        <taxon>Syncephalis</taxon>
    </lineage>
</organism>
<evidence type="ECO:0000313" key="12">
    <source>
        <dbReference type="EMBL" id="RKP27024.1"/>
    </source>
</evidence>
<gene>
    <name evidence="12" type="ORF">SYNPS1DRAFT_13300</name>
</gene>
<keyword evidence="4" id="KW-0698">rRNA processing</keyword>
<feature type="region of interest" description="Disordered" evidence="10">
    <location>
        <begin position="174"/>
        <end position="232"/>
    </location>
</feature>
<evidence type="ECO:0000256" key="1">
    <source>
        <dbReference type="ARBA" id="ARBA00004123"/>
    </source>
</evidence>
<dbReference type="AlphaFoldDB" id="A0A4P9Z3C1"/>
<dbReference type="Proteomes" id="UP000278143">
    <property type="component" value="Unassembled WGS sequence"/>
</dbReference>
<dbReference type="InterPro" id="IPR037431">
    <property type="entry name" value="REX4_DEDDh_dom"/>
</dbReference>
<dbReference type="GO" id="GO:0008408">
    <property type="term" value="F:3'-5' exonuclease activity"/>
    <property type="evidence" value="ECO:0007669"/>
    <property type="project" value="InterPro"/>
</dbReference>
<evidence type="ECO:0000256" key="9">
    <source>
        <dbReference type="ARBA" id="ARBA00025599"/>
    </source>
</evidence>
<dbReference type="EMBL" id="KZ989286">
    <property type="protein sequence ID" value="RKP27024.1"/>
    <property type="molecule type" value="Genomic_DNA"/>
</dbReference>
<dbReference type="GO" id="GO:0005634">
    <property type="term" value="C:nucleus"/>
    <property type="evidence" value="ECO:0007669"/>
    <property type="project" value="UniProtKB-SubCell"/>
</dbReference>
<keyword evidence="6" id="KW-0378">Hydrolase</keyword>
<dbReference type="Gene3D" id="3.30.420.10">
    <property type="entry name" value="Ribonuclease H-like superfamily/Ribonuclease H"/>
    <property type="match status" value="1"/>
</dbReference>
<dbReference type="InterPro" id="IPR036397">
    <property type="entry name" value="RNaseH_sf"/>
</dbReference>
<feature type="compositionally biased region" description="Acidic residues" evidence="10">
    <location>
        <begin position="217"/>
        <end position="232"/>
    </location>
</feature>
<keyword evidence="13" id="KW-1185">Reference proteome</keyword>
<protein>
    <recommendedName>
        <fullName evidence="3">RNA exonuclease 4</fullName>
    </recommendedName>
</protein>
<evidence type="ECO:0000256" key="2">
    <source>
        <dbReference type="ARBA" id="ARBA00010489"/>
    </source>
</evidence>
<dbReference type="GO" id="GO:0006364">
    <property type="term" value="P:rRNA processing"/>
    <property type="evidence" value="ECO:0007669"/>
    <property type="project" value="UniProtKB-KW"/>
</dbReference>
<name>A0A4P9Z3C1_9FUNG</name>
<comment type="subcellular location">
    <subcellularLocation>
        <location evidence="1">Nucleus</location>
    </subcellularLocation>
</comment>
<dbReference type="InterPro" id="IPR013520">
    <property type="entry name" value="Ribonucl_H"/>
</dbReference>
<evidence type="ECO:0000256" key="10">
    <source>
        <dbReference type="SAM" id="MobiDB-lite"/>
    </source>
</evidence>
<dbReference type="InterPro" id="IPR047021">
    <property type="entry name" value="REXO1/3/4-like"/>
</dbReference>
<evidence type="ECO:0000256" key="4">
    <source>
        <dbReference type="ARBA" id="ARBA00022552"/>
    </source>
</evidence>
<dbReference type="OrthoDB" id="8191639at2759"/>
<dbReference type="PANTHER" id="PTHR12801:SF45">
    <property type="entry name" value="RNA EXONUCLEASE 4"/>
    <property type="match status" value="1"/>
</dbReference>
<evidence type="ECO:0000256" key="3">
    <source>
        <dbReference type="ARBA" id="ARBA00016937"/>
    </source>
</evidence>
<keyword evidence="5" id="KW-0540">Nuclease</keyword>
<dbReference type="PANTHER" id="PTHR12801">
    <property type="entry name" value="RNA EXONUCLEASE REXO1 / RECO3 FAMILY MEMBER-RELATED"/>
    <property type="match status" value="1"/>
</dbReference>
<feature type="non-terminal residue" evidence="12">
    <location>
        <position position="1"/>
    </location>
</feature>
<dbReference type="FunFam" id="3.30.420.10:FF:000007">
    <property type="entry name" value="Interferon-stimulated exonuclease gene 20"/>
    <property type="match status" value="1"/>
</dbReference>
<reference evidence="13" key="1">
    <citation type="journal article" date="2018" name="Nat. Microbiol.">
        <title>Leveraging single-cell genomics to expand the fungal tree of life.</title>
        <authorList>
            <person name="Ahrendt S.R."/>
            <person name="Quandt C.A."/>
            <person name="Ciobanu D."/>
            <person name="Clum A."/>
            <person name="Salamov A."/>
            <person name="Andreopoulos B."/>
            <person name="Cheng J.F."/>
            <person name="Woyke T."/>
            <person name="Pelin A."/>
            <person name="Henrissat B."/>
            <person name="Reynolds N.K."/>
            <person name="Benny G.L."/>
            <person name="Smith M.E."/>
            <person name="James T.Y."/>
            <person name="Grigoriev I.V."/>
        </authorList>
    </citation>
    <scope>NUCLEOTIDE SEQUENCE [LARGE SCALE GENOMIC DNA]</scope>
    <source>
        <strain evidence="13">Benny S71-1</strain>
    </source>
</reference>
<evidence type="ECO:0000259" key="11">
    <source>
        <dbReference type="SMART" id="SM00479"/>
    </source>
</evidence>
<keyword evidence="8" id="KW-0539">Nucleus</keyword>
<evidence type="ECO:0000313" key="13">
    <source>
        <dbReference type="Proteomes" id="UP000278143"/>
    </source>
</evidence>
<feature type="compositionally biased region" description="Polar residues" evidence="10">
    <location>
        <begin position="191"/>
        <end position="201"/>
    </location>
</feature>
<dbReference type="SMART" id="SM00479">
    <property type="entry name" value="EXOIII"/>
    <property type="match status" value="1"/>
</dbReference>
<evidence type="ECO:0000256" key="6">
    <source>
        <dbReference type="ARBA" id="ARBA00022801"/>
    </source>
</evidence>
<dbReference type="Pfam" id="PF00929">
    <property type="entry name" value="RNase_T"/>
    <property type="match status" value="1"/>
</dbReference>
<evidence type="ECO:0000256" key="8">
    <source>
        <dbReference type="ARBA" id="ARBA00023242"/>
    </source>
</evidence>
<sequence>IGKYLAIDCEMVGVGPGGVESALARVSIVNFFGHPVLDKFVKTKERVTDYRTEVSGITPALMKKAESFESVQAAVADLMVDRIIVGHAIHHDLKALMLSHPRHLIRDTQLYKPFRKLTGGRTPSLKRLVELVLKRQIQSGAHSSVEDAAATMMLYRSCKDEWDREIGARLRLAERRKETKRQQRQQRQRQLNAQMDATLQTSSSSSSLPLGDHAGSMDDEADSLDEEEDSDE</sequence>
<dbReference type="GO" id="GO:0000027">
    <property type="term" value="P:ribosomal large subunit assembly"/>
    <property type="evidence" value="ECO:0007669"/>
    <property type="project" value="TreeGrafter"/>
</dbReference>
<comment type="function">
    <text evidence="9">Exoribonuclease involved in ribosome biosynthesis. Involved in the processing of ITS1, the internal transcribed spacer localized between the 18S and 5.8S rRNAs.</text>
</comment>
<keyword evidence="7" id="KW-0269">Exonuclease</keyword>
<comment type="similarity">
    <text evidence="2">Belongs to the REXO4 family.</text>
</comment>
<dbReference type="SUPFAM" id="SSF53098">
    <property type="entry name" value="Ribonuclease H-like"/>
    <property type="match status" value="1"/>
</dbReference>
<dbReference type="GO" id="GO:0003676">
    <property type="term" value="F:nucleic acid binding"/>
    <property type="evidence" value="ECO:0007669"/>
    <property type="project" value="InterPro"/>
</dbReference>
<dbReference type="InterPro" id="IPR012337">
    <property type="entry name" value="RNaseH-like_sf"/>
</dbReference>
<evidence type="ECO:0000256" key="5">
    <source>
        <dbReference type="ARBA" id="ARBA00022722"/>
    </source>
</evidence>